<accession>A0ABQ5C5R8</accession>
<gene>
    <name evidence="1" type="ORF">Tco_0892283</name>
</gene>
<organism evidence="1 2">
    <name type="scientific">Tanacetum coccineum</name>
    <dbReference type="NCBI Taxonomy" id="301880"/>
    <lineage>
        <taxon>Eukaryota</taxon>
        <taxon>Viridiplantae</taxon>
        <taxon>Streptophyta</taxon>
        <taxon>Embryophyta</taxon>
        <taxon>Tracheophyta</taxon>
        <taxon>Spermatophyta</taxon>
        <taxon>Magnoliopsida</taxon>
        <taxon>eudicotyledons</taxon>
        <taxon>Gunneridae</taxon>
        <taxon>Pentapetalae</taxon>
        <taxon>asterids</taxon>
        <taxon>campanulids</taxon>
        <taxon>Asterales</taxon>
        <taxon>Asteraceae</taxon>
        <taxon>Asteroideae</taxon>
        <taxon>Anthemideae</taxon>
        <taxon>Anthemidinae</taxon>
        <taxon>Tanacetum</taxon>
    </lineage>
</organism>
<name>A0ABQ5C5R8_9ASTR</name>
<reference evidence="1" key="2">
    <citation type="submission" date="2022-01" db="EMBL/GenBank/DDBJ databases">
        <authorList>
            <person name="Yamashiro T."/>
            <person name="Shiraishi A."/>
            <person name="Satake H."/>
            <person name="Nakayama K."/>
        </authorList>
    </citation>
    <scope>NUCLEOTIDE SEQUENCE</scope>
</reference>
<reference evidence="1" key="1">
    <citation type="journal article" date="2022" name="Int. J. Mol. Sci.">
        <title>Draft Genome of Tanacetum Coccineum: Genomic Comparison of Closely Related Tanacetum-Family Plants.</title>
        <authorList>
            <person name="Yamashiro T."/>
            <person name="Shiraishi A."/>
            <person name="Nakayama K."/>
            <person name="Satake H."/>
        </authorList>
    </citation>
    <scope>NUCLEOTIDE SEQUENCE</scope>
</reference>
<dbReference type="EMBL" id="BQNB010013961">
    <property type="protein sequence ID" value="GJT22346.1"/>
    <property type="molecule type" value="Genomic_DNA"/>
</dbReference>
<comment type="caution">
    <text evidence="1">The sequence shown here is derived from an EMBL/GenBank/DDBJ whole genome shotgun (WGS) entry which is preliminary data.</text>
</comment>
<proteinExistence type="predicted"/>
<evidence type="ECO:0000313" key="1">
    <source>
        <dbReference type="EMBL" id="GJT22346.1"/>
    </source>
</evidence>
<keyword evidence="2" id="KW-1185">Reference proteome</keyword>
<evidence type="ECO:0000313" key="2">
    <source>
        <dbReference type="Proteomes" id="UP001151760"/>
    </source>
</evidence>
<dbReference type="Proteomes" id="UP001151760">
    <property type="component" value="Unassembled WGS sequence"/>
</dbReference>
<sequence>MVTLAFKYQEQYEHVGPEVTRSQDGKVYKMAKRDYAWLMISRSSRSHSYIQVNGTSSSLKSMITTTIHKLMIEVKDYEIKTKVKA</sequence>
<protein>
    <submittedName>
        <fullName evidence="1">Uncharacterized protein</fullName>
    </submittedName>
</protein>